<feature type="compositionally biased region" description="Polar residues" evidence="3">
    <location>
        <begin position="331"/>
        <end position="341"/>
    </location>
</feature>
<proteinExistence type="inferred from homology"/>
<evidence type="ECO:0000313" key="6">
    <source>
        <dbReference type="Proteomes" id="UP001633002"/>
    </source>
</evidence>
<feature type="compositionally biased region" description="Polar residues" evidence="3">
    <location>
        <begin position="424"/>
        <end position="454"/>
    </location>
</feature>
<evidence type="ECO:0000259" key="4">
    <source>
        <dbReference type="Pfam" id="PF04927"/>
    </source>
</evidence>
<feature type="region of interest" description="Disordered" evidence="3">
    <location>
        <begin position="296"/>
        <end position="475"/>
    </location>
</feature>
<feature type="compositionally biased region" description="Low complexity" evidence="3">
    <location>
        <begin position="310"/>
        <end position="322"/>
    </location>
</feature>
<sequence length="475" mass="48419">MSQEQLQRPVTYGDVFPITQLQGQVVADHAITMEDAALMQSAEAMTLGKTQKGGAASAMQAAASKNVEQGMVDKDAHSLLAEFGMTVAQTAVPGAVMDVSYVAGSPIAATAYPTPTDPSLAAMEAVTIGEALEAAAVGAGDKPIDESDASAILSAEARATGISAPIRGGVGAVAQSAAELNQRVTNENEKTTLADVLTDATMALPTDKVVTREDAEKIIQAELRHKPASEGLPEGGVGAAIAAAADLNERIGLLQSAGKAAGVPGENIIQSHQQGQPQQLSHLENKRDTAEVPVGKYYPLDNSSLENSESPASGKGGATPASPATPPATPQSDTDQATARNQPFVDGSGLSLPFASPVTATPQSAAGSESIPSARDQPSVDELMAPLSSSADNRETSPSAGDPLYSDAMMTPLIPSAGDEATIPRSSDQPSDDQLMTPLLSSSDQGSEQPSTDDATVPAIPSARDHPSVDELSAL</sequence>
<comment type="caution">
    <text evidence="5">The sequence shown here is derived from an EMBL/GenBank/DDBJ whole genome shotgun (WGS) entry which is preliminary data.</text>
</comment>
<dbReference type="InterPro" id="IPR007011">
    <property type="entry name" value="LEA_SMP_dom"/>
</dbReference>
<feature type="domain" description="SMP" evidence="4">
    <location>
        <begin position="126"/>
        <end position="183"/>
    </location>
</feature>
<dbReference type="Pfam" id="PF04927">
    <property type="entry name" value="SMP"/>
    <property type="match status" value="3"/>
</dbReference>
<accession>A0ABD3GZF7</accession>
<feature type="domain" description="SMP" evidence="4">
    <location>
        <begin position="191"/>
        <end position="250"/>
    </location>
</feature>
<evidence type="ECO:0000256" key="3">
    <source>
        <dbReference type="SAM" id="MobiDB-lite"/>
    </source>
</evidence>
<protein>
    <recommendedName>
        <fullName evidence="4">SMP domain-containing protein</fullName>
    </recommendedName>
</protein>
<gene>
    <name evidence="5" type="ORF">R1sor_001562</name>
</gene>
<evidence type="ECO:0000256" key="1">
    <source>
        <dbReference type="ARBA" id="ARBA00010733"/>
    </source>
</evidence>
<keyword evidence="6" id="KW-1185">Reference proteome</keyword>
<evidence type="ECO:0000256" key="2">
    <source>
        <dbReference type="ARBA" id="ARBA00022737"/>
    </source>
</evidence>
<dbReference type="PANTHER" id="PTHR31174:SF7">
    <property type="entry name" value="LATE EMBRYOGENESIS ABUNDANT PROTEIN 31-RELATED"/>
    <property type="match status" value="1"/>
</dbReference>
<feature type="compositionally biased region" description="Polar residues" evidence="3">
    <location>
        <begin position="358"/>
        <end position="371"/>
    </location>
</feature>
<dbReference type="EMBL" id="JBJQOH010000006">
    <property type="protein sequence ID" value="KAL3683540.1"/>
    <property type="molecule type" value="Genomic_DNA"/>
</dbReference>
<reference evidence="5 6" key="1">
    <citation type="submission" date="2024-09" db="EMBL/GenBank/DDBJ databases">
        <title>Chromosome-scale assembly of Riccia sorocarpa.</title>
        <authorList>
            <person name="Paukszto L."/>
        </authorList>
    </citation>
    <scope>NUCLEOTIDE SEQUENCE [LARGE SCALE GENOMIC DNA]</scope>
    <source>
        <strain evidence="5">LP-2024</strain>
        <tissue evidence="5">Aerial parts of the thallus</tissue>
    </source>
</reference>
<dbReference type="AlphaFoldDB" id="A0ABD3GZF7"/>
<feature type="domain" description="SMP" evidence="4">
    <location>
        <begin position="10"/>
        <end position="67"/>
    </location>
</feature>
<feature type="compositionally biased region" description="Polar residues" evidence="3">
    <location>
        <begin position="387"/>
        <end position="399"/>
    </location>
</feature>
<evidence type="ECO:0000313" key="5">
    <source>
        <dbReference type="EMBL" id="KAL3683540.1"/>
    </source>
</evidence>
<dbReference type="PANTHER" id="PTHR31174">
    <property type="entry name" value="SEED MATURATION FAMILY PROTEIN"/>
    <property type="match status" value="1"/>
</dbReference>
<name>A0ABD3GZF7_9MARC</name>
<dbReference type="Proteomes" id="UP001633002">
    <property type="component" value="Unassembled WGS sequence"/>
</dbReference>
<keyword evidence="2" id="KW-0677">Repeat</keyword>
<comment type="similarity">
    <text evidence="1">Belongs to the LEA type SMP family.</text>
</comment>
<organism evidence="5 6">
    <name type="scientific">Riccia sorocarpa</name>
    <dbReference type="NCBI Taxonomy" id="122646"/>
    <lineage>
        <taxon>Eukaryota</taxon>
        <taxon>Viridiplantae</taxon>
        <taxon>Streptophyta</taxon>
        <taxon>Embryophyta</taxon>
        <taxon>Marchantiophyta</taxon>
        <taxon>Marchantiopsida</taxon>
        <taxon>Marchantiidae</taxon>
        <taxon>Marchantiales</taxon>
        <taxon>Ricciaceae</taxon>
        <taxon>Riccia</taxon>
    </lineage>
</organism>
<dbReference type="InterPro" id="IPR042971">
    <property type="entry name" value="LEA_SMP"/>
</dbReference>